<keyword evidence="9" id="KW-1185">Reference proteome</keyword>
<feature type="region of interest" description="Disordered" evidence="5">
    <location>
        <begin position="44"/>
        <end position="77"/>
    </location>
</feature>
<evidence type="ECO:0000313" key="8">
    <source>
        <dbReference type="EMBL" id="MEN1760533.1"/>
    </source>
</evidence>
<comment type="function">
    <text evidence="1">Involved in DNA recombination.</text>
</comment>
<reference evidence="8 9" key="1">
    <citation type="submission" date="2024-04" db="EMBL/GenBank/DDBJ databases">
        <title>Genome sequencing and metabolic network reconstruction of aminoacids and betaine degradation by Anoxynatronum sibiricum.</title>
        <authorList>
            <person name="Detkova E.N."/>
            <person name="Boltjanskaja Y.V."/>
            <person name="Mardanov A.V."/>
            <person name="Kevbrin V."/>
        </authorList>
    </citation>
    <scope>NUCLEOTIDE SEQUENCE [LARGE SCALE GENOMIC DNA]</scope>
    <source>
        <strain evidence="8 9">Z-7981</strain>
    </source>
</reference>
<evidence type="ECO:0000259" key="7">
    <source>
        <dbReference type="PROSITE" id="PS50209"/>
    </source>
</evidence>
<dbReference type="InterPro" id="IPR003798">
    <property type="entry name" value="DNA_recombination_RmuC"/>
</dbReference>
<gene>
    <name evidence="8" type="primary">rmuC</name>
    <name evidence="8" type="ORF">AAIG11_08620</name>
</gene>
<evidence type="ECO:0000256" key="2">
    <source>
        <dbReference type="ARBA" id="ARBA00009840"/>
    </source>
</evidence>
<evidence type="ECO:0000256" key="1">
    <source>
        <dbReference type="ARBA" id="ARBA00003416"/>
    </source>
</evidence>
<keyword evidence="4" id="KW-0233">DNA recombination</keyword>
<comment type="caution">
    <text evidence="8">The sequence shown here is derived from an EMBL/GenBank/DDBJ whole genome shotgun (WGS) entry which is preliminary data.</text>
</comment>
<organism evidence="8 9">
    <name type="scientific">Anoxynatronum sibiricum</name>
    <dbReference type="NCBI Taxonomy" id="210623"/>
    <lineage>
        <taxon>Bacteria</taxon>
        <taxon>Bacillati</taxon>
        <taxon>Bacillota</taxon>
        <taxon>Clostridia</taxon>
        <taxon>Eubacteriales</taxon>
        <taxon>Clostridiaceae</taxon>
        <taxon>Anoxynatronum</taxon>
    </lineage>
</organism>
<dbReference type="Pfam" id="PF02646">
    <property type="entry name" value="RmuC"/>
    <property type="match status" value="1"/>
</dbReference>
<feature type="transmembrane region" description="Helical" evidence="6">
    <location>
        <begin position="6"/>
        <end position="22"/>
    </location>
</feature>
<accession>A0ABU9VTN1</accession>
<evidence type="ECO:0000256" key="4">
    <source>
        <dbReference type="ARBA" id="ARBA00023172"/>
    </source>
</evidence>
<keyword evidence="3" id="KW-0175">Coiled coil</keyword>
<evidence type="ECO:0000256" key="5">
    <source>
        <dbReference type="SAM" id="MobiDB-lite"/>
    </source>
</evidence>
<dbReference type="PANTHER" id="PTHR30563:SF0">
    <property type="entry name" value="DNA RECOMBINATION PROTEIN RMUC"/>
    <property type="match status" value="1"/>
</dbReference>
<evidence type="ECO:0000256" key="6">
    <source>
        <dbReference type="SAM" id="Phobius"/>
    </source>
</evidence>
<sequence>MEVWIIYLIMGIQLLLLLVLVMRQKPASYQEELEKLLRKSEVLEHQSQRMERQMKEELEKNREAFSRNEKEARRELTDSLRQFESVTERRMERIREVMEQKMTQLQHDNNTRLEEMRATVDEKLHKTLEHRLGESFKQVSERLEQVHQGLGEMQTLAAGVGDLKKVLTNVKTRGTLGEYQLENLLEQLMTSDQYGKNVATRPGSNERVEFAVKMPGRSQDDIPVWLPVDAKFPTEDYQQLLEAYEVGDATVIDQCRKKLVQRMKTEAKNIRDKYVEPPHTTDFGILFLPFEGLYAEVLRLDLFEVLQREYKVMIAGPTTLAAFLNSLQMGFRTLAIEKRSSEVWELLGAVKSEFGKFAGILEKTRQKLDEAGKVIDTAGVRTRAIERRLREVEALPAEAGEKLLGSEFSQSTEEMNRDFE</sequence>
<proteinExistence type="inferred from homology"/>
<dbReference type="PANTHER" id="PTHR30563">
    <property type="entry name" value="DNA RECOMBINATION PROTEIN RMUC"/>
    <property type="match status" value="1"/>
</dbReference>
<dbReference type="RefSeq" id="WP_343185856.1">
    <property type="nucleotide sequence ID" value="NZ_JBCITM010000007.1"/>
</dbReference>
<protein>
    <submittedName>
        <fullName evidence="8">DNA recombination protein RmuC</fullName>
    </submittedName>
</protein>
<dbReference type="InterPro" id="IPR001315">
    <property type="entry name" value="CARD"/>
</dbReference>
<dbReference type="PROSITE" id="PS50209">
    <property type="entry name" value="CARD"/>
    <property type="match status" value="1"/>
</dbReference>
<name>A0ABU9VTN1_9CLOT</name>
<evidence type="ECO:0000313" key="9">
    <source>
        <dbReference type="Proteomes" id="UP001407405"/>
    </source>
</evidence>
<comment type="similarity">
    <text evidence="2">Belongs to the RmuC family.</text>
</comment>
<keyword evidence="6" id="KW-0812">Transmembrane</keyword>
<keyword evidence="6" id="KW-0472">Membrane</keyword>
<dbReference type="EMBL" id="JBCITM010000007">
    <property type="protein sequence ID" value="MEN1760533.1"/>
    <property type="molecule type" value="Genomic_DNA"/>
</dbReference>
<dbReference type="Proteomes" id="UP001407405">
    <property type="component" value="Unassembled WGS sequence"/>
</dbReference>
<keyword evidence="6" id="KW-1133">Transmembrane helix</keyword>
<feature type="domain" description="CARD" evidence="7">
    <location>
        <begin position="50"/>
        <end position="131"/>
    </location>
</feature>
<evidence type="ECO:0000256" key="3">
    <source>
        <dbReference type="ARBA" id="ARBA00023054"/>
    </source>
</evidence>